<dbReference type="InterPro" id="IPR013324">
    <property type="entry name" value="RNA_pol_sigma_r3/r4-like"/>
</dbReference>
<dbReference type="InterPro" id="IPR013249">
    <property type="entry name" value="RNA_pol_sigma70_r4_t2"/>
</dbReference>
<dbReference type="AlphaFoldDB" id="D0MK00"/>
<dbReference type="Gene3D" id="1.10.1740.10">
    <property type="match status" value="1"/>
</dbReference>
<keyword evidence="2" id="KW-0805">Transcription regulation</keyword>
<dbReference type="GO" id="GO:0006352">
    <property type="term" value="P:DNA-templated transcription initiation"/>
    <property type="evidence" value="ECO:0007669"/>
    <property type="project" value="InterPro"/>
</dbReference>
<evidence type="ECO:0000313" key="8">
    <source>
        <dbReference type="Proteomes" id="UP000002221"/>
    </source>
</evidence>
<comment type="similarity">
    <text evidence="1">Belongs to the sigma-70 factor family. ECF subfamily.</text>
</comment>
<dbReference type="HOGENOM" id="CLU_1309321_0_0_10"/>
<evidence type="ECO:0000256" key="5">
    <source>
        <dbReference type="ARBA" id="ARBA00023163"/>
    </source>
</evidence>
<organism evidence="7 8">
    <name type="scientific">Rhodothermus marinus (strain ATCC 43812 / DSM 4252 / R-10)</name>
    <name type="common">Rhodothermus obamensis</name>
    <dbReference type="NCBI Taxonomy" id="518766"/>
    <lineage>
        <taxon>Bacteria</taxon>
        <taxon>Pseudomonadati</taxon>
        <taxon>Rhodothermota</taxon>
        <taxon>Rhodothermia</taxon>
        <taxon>Rhodothermales</taxon>
        <taxon>Rhodothermaceae</taxon>
        <taxon>Rhodothermus</taxon>
    </lineage>
</organism>
<dbReference type="InterPro" id="IPR014284">
    <property type="entry name" value="RNA_pol_sigma-70_dom"/>
</dbReference>
<keyword evidence="4" id="KW-0238">DNA-binding</keyword>
<protein>
    <submittedName>
        <fullName evidence="7">RNA polymerase, sigma-24 subunit, ECF subfamily</fullName>
    </submittedName>
</protein>
<dbReference type="GO" id="GO:0016987">
    <property type="term" value="F:sigma factor activity"/>
    <property type="evidence" value="ECO:0007669"/>
    <property type="project" value="UniProtKB-KW"/>
</dbReference>
<dbReference type="Gene3D" id="1.10.10.10">
    <property type="entry name" value="Winged helix-like DNA-binding domain superfamily/Winged helix DNA-binding domain"/>
    <property type="match status" value="1"/>
</dbReference>
<dbReference type="PANTHER" id="PTHR43133">
    <property type="entry name" value="RNA POLYMERASE ECF-TYPE SIGMA FACTO"/>
    <property type="match status" value="1"/>
</dbReference>
<dbReference type="Proteomes" id="UP000002221">
    <property type="component" value="Chromosome"/>
</dbReference>
<accession>D0MK00</accession>
<sequence length="210" mass="24694">MAVHDELGGLEALAARLPFHPDDQAAVVALYERWCTSRHPKDFRLLELWLYCFVGRYFMIRMLREPHLSEVELEQLIGDTFLRLRRQLDSVREPERFVSWVGTACRNAFLNYLRNLRRRPIPEPDDPPFEAPEAEAHLVRDDLTRLLPVLAAAVERLPDFLREVARLALLEGLTYHEISRRLKRPPGTVRVYLSRAFRRLRQDPALQEFL</sequence>
<dbReference type="Pfam" id="PF08281">
    <property type="entry name" value="Sigma70_r4_2"/>
    <property type="match status" value="1"/>
</dbReference>
<dbReference type="InterPro" id="IPR039425">
    <property type="entry name" value="RNA_pol_sigma-70-like"/>
</dbReference>
<dbReference type="InterPro" id="IPR036388">
    <property type="entry name" value="WH-like_DNA-bd_sf"/>
</dbReference>
<evidence type="ECO:0000256" key="4">
    <source>
        <dbReference type="ARBA" id="ARBA00023125"/>
    </source>
</evidence>
<dbReference type="GO" id="GO:0003677">
    <property type="term" value="F:DNA binding"/>
    <property type="evidence" value="ECO:0007669"/>
    <property type="project" value="UniProtKB-KW"/>
</dbReference>
<dbReference type="CDD" id="cd06171">
    <property type="entry name" value="Sigma70_r4"/>
    <property type="match status" value="1"/>
</dbReference>
<dbReference type="SUPFAM" id="SSF88659">
    <property type="entry name" value="Sigma3 and sigma4 domains of RNA polymerase sigma factors"/>
    <property type="match status" value="1"/>
</dbReference>
<keyword evidence="3" id="KW-0731">Sigma factor</keyword>
<dbReference type="NCBIfam" id="TIGR02937">
    <property type="entry name" value="sigma70-ECF"/>
    <property type="match status" value="1"/>
</dbReference>
<dbReference type="EMBL" id="CP001807">
    <property type="protein sequence ID" value="ACY46913.1"/>
    <property type="molecule type" value="Genomic_DNA"/>
</dbReference>
<keyword evidence="5" id="KW-0804">Transcription</keyword>
<name>D0MK00_RHOM4</name>
<dbReference type="Pfam" id="PF04542">
    <property type="entry name" value="Sigma70_r2"/>
    <property type="match status" value="1"/>
</dbReference>
<dbReference type="KEGG" id="rmr:Rmar_0004"/>
<proteinExistence type="inferred from homology"/>
<evidence type="ECO:0000313" key="7">
    <source>
        <dbReference type="EMBL" id="ACY46913.1"/>
    </source>
</evidence>
<evidence type="ECO:0000256" key="1">
    <source>
        <dbReference type="ARBA" id="ARBA00010641"/>
    </source>
</evidence>
<evidence type="ECO:0000256" key="3">
    <source>
        <dbReference type="ARBA" id="ARBA00023082"/>
    </source>
</evidence>
<gene>
    <name evidence="7" type="ordered locus">Rmar_0004</name>
</gene>
<dbReference type="eggNOG" id="COG1595">
    <property type="taxonomic scope" value="Bacteria"/>
</dbReference>
<evidence type="ECO:0000259" key="6">
    <source>
        <dbReference type="PROSITE" id="PS00622"/>
    </source>
</evidence>
<dbReference type="InterPro" id="IPR013325">
    <property type="entry name" value="RNA_pol_sigma_r2"/>
</dbReference>
<dbReference type="InterPro" id="IPR000792">
    <property type="entry name" value="Tscrpt_reg_LuxR_C"/>
</dbReference>
<dbReference type="PROSITE" id="PS00622">
    <property type="entry name" value="HTH_LUXR_1"/>
    <property type="match status" value="1"/>
</dbReference>
<dbReference type="RefSeq" id="WP_012842525.1">
    <property type="nucleotide sequence ID" value="NC_013501.1"/>
</dbReference>
<dbReference type="STRING" id="518766.Rmar_0004"/>
<keyword evidence="8" id="KW-1185">Reference proteome</keyword>
<reference evidence="7 8" key="1">
    <citation type="journal article" date="2009" name="Stand. Genomic Sci.">
        <title>Complete genome sequence of Rhodothermus marinus type strain (R-10).</title>
        <authorList>
            <person name="Nolan M."/>
            <person name="Tindall B.J."/>
            <person name="Pomrenke H."/>
            <person name="Lapidus A."/>
            <person name="Copeland A."/>
            <person name="Glavina Del Rio T."/>
            <person name="Lucas S."/>
            <person name="Chen F."/>
            <person name="Tice H."/>
            <person name="Cheng J.F."/>
            <person name="Saunders E."/>
            <person name="Han C."/>
            <person name="Bruce D."/>
            <person name="Goodwin L."/>
            <person name="Chain P."/>
            <person name="Pitluck S."/>
            <person name="Ovchinikova G."/>
            <person name="Pati A."/>
            <person name="Ivanova N."/>
            <person name="Mavromatis K."/>
            <person name="Chen A."/>
            <person name="Palaniappan K."/>
            <person name="Land M."/>
            <person name="Hauser L."/>
            <person name="Chang Y.J."/>
            <person name="Jeffries C.D."/>
            <person name="Brettin T."/>
            <person name="Goker M."/>
            <person name="Bristow J."/>
            <person name="Eisen J.A."/>
            <person name="Markowitz V."/>
            <person name="Hugenholtz P."/>
            <person name="Kyrpides N.C."/>
            <person name="Klenk H.P."/>
            <person name="Detter J.C."/>
        </authorList>
    </citation>
    <scope>NUCLEOTIDE SEQUENCE [LARGE SCALE GENOMIC DNA]</scope>
    <source>
        <strain evidence="8">ATCC 43812 / DSM 4252 / R-10</strain>
    </source>
</reference>
<dbReference type="PANTHER" id="PTHR43133:SF8">
    <property type="entry name" value="RNA POLYMERASE SIGMA FACTOR HI_1459-RELATED"/>
    <property type="match status" value="1"/>
</dbReference>
<dbReference type="InterPro" id="IPR007627">
    <property type="entry name" value="RNA_pol_sigma70_r2"/>
</dbReference>
<feature type="domain" description="HTH luxR-type" evidence="6">
    <location>
        <begin position="172"/>
        <end position="199"/>
    </location>
</feature>
<dbReference type="SUPFAM" id="SSF88946">
    <property type="entry name" value="Sigma2 domain of RNA polymerase sigma factors"/>
    <property type="match status" value="1"/>
</dbReference>
<dbReference type="OrthoDB" id="1493769at2"/>
<evidence type="ECO:0000256" key="2">
    <source>
        <dbReference type="ARBA" id="ARBA00023015"/>
    </source>
</evidence>